<dbReference type="Proteomes" id="UP001229081">
    <property type="component" value="Unassembled WGS sequence"/>
</dbReference>
<evidence type="ECO:0000313" key="6">
    <source>
        <dbReference type="Proteomes" id="UP001229081"/>
    </source>
</evidence>
<gene>
    <name evidence="4" type="ORF">QXL92_33030</name>
    <name evidence="5" type="ORF">QXL92_33775</name>
</gene>
<dbReference type="GO" id="GO:0004803">
    <property type="term" value="F:transposase activity"/>
    <property type="evidence" value="ECO:0007669"/>
    <property type="project" value="InterPro"/>
</dbReference>
<dbReference type="InterPro" id="IPR002514">
    <property type="entry name" value="Transposase_8"/>
</dbReference>
<dbReference type="Pfam" id="PF13276">
    <property type="entry name" value="HTH_21"/>
    <property type="match status" value="1"/>
</dbReference>
<dbReference type="Pfam" id="PF01527">
    <property type="entry name" value="HTH_Tnp_1"/>
    <property type="match status" value="1"/>
</dbReference>
<dbReference type="InterPro" id="IPR050900">
    <property type="entry name" value="Transposase_IS3/IS150/IS904"/>
</dbReference>
<evidence type="ECO:0000313" key="4">
    <source>
        <dbReference type="EMBL" id="MDP7739555.1"/>
    </source>
</evidence>
<dbReference type="InterPro" id="IPR036397">
    <property type="entry name" value="RNaseH_sf"/>
</dbReference>
<evidence type="ECO:0000259" key="3">
    <source>
        <dbReference type="PROSITE" id="PS50994"/>
    </source>
</evidence>
<organism evidence="4 6">
    <name type="scientific">Mycobacterium paragordonae</name>
    <dbReference type="NCBI Taxonomy" id="1389713"/>
    <lineage>
        <taxon>Bacteria</taxon>
        <taxon>Bacillati</taxon>
        <taxon>Actinomycetota</taxon>
        <taxon>Actinomycetes</taxon>
        <taxon>Mycobacteriales</taxon>
        <taxon>Mycobacteriaceae</taxon>
        <taxon>Mycobacterium</taxon>
    </lineage>
</organism>
<keyword evidence="2" id="KW-0175">Coiled coil</keyword>
<dbReference type="InterPro" id="IPR012337">
    <property type="entry name" value="RNaseH-like_sf"/>
</dbReference>
<dbReference type="Pfam" id="PF00665">
    <property type="entry name" value="rve"/>
    <property type="match status" value="1"/>
</dbReference>
<feature type="domain" description="Integrase catalytic" evidence="3">
    <location>
        <begin position="241"/>
        <end position="414"/>
    </location>
</feature>
<dbReference type="NCBIfam" id="NF033516">
    <property type="entry name" value="transpos_IS3"/>
    <property type="match status" value="1"/>
</dbReference>
<evidence type="ECO:0000313" key="5">
    <source>
        <dbReference type="EMBL" id="MDP7739699.1"/>
    </source>
</evidence>
<dbReference type="InterPro" id="IPR025948">
    <property type="entry name" value="HTH-like_dom"/>
</dbReference>
<name>A0AAJ1SA83_9MYCO</name>
<comment type="function">
    <text evidence="1">Involved in the transposition of the insertion sequence.</text>
</comment>
<dbReference type="GO" id="GO:0003677">
    <property type="term" value="F:DNA binding"/>
    <property type="evidence" value="ECO:0007669"/>
    <property type="project" value="InterPro"/>
</dbReference>
<feature type="coiled-coil region" evidence="2">
    <location>
        <begin position="63"/>
        <end position="90"/>
    </location>
</feature>
<dbReference type="SUPFAM" id="SSF53098">
    <property type="entry name" value="Ribonuclease H-like"/>
    <property type="match status" value="1"/>
</dbReference>
<dbReference type="GO" id="GO:0006313">
    <property type="term" value="P:DNA transposition"/>
    <property type="evidence" value="ECO:0007669"/>
    <property type="project" value="InterPro"/>
</dbReference>
<proteinExistence type="predicted"/>
<evidence type="ECO:0000256" key="2">
    <source>
        <dbReference type="SAM" id="Coils"/>
    </source>
</evidence>
<dbReference type="AlphaFoldDB" id="A0AAJ1SA83"/>
<dbReference type="Gene3D" id="1.10.10.10">
    <property type="entry name" value="Winged helix-like DNA-binding domain superfamily/Winged helix DNA-binding domain"/>
    <property type="match status" value="1"/>
</dbReference>
<reference evidence="4" key="1">
    <citation type="submission" date="2023-06" db="EMBL/GenBank/DDBJ databases">
        <title>Identification of two novel mycobacterium reveal diversities and complexities of Mycobacterium gordonae clade.</title>
        <authorList>
            <person name="Matsumoto Y."/>
            <person name="Nakamura S."/>
            <person name="Motooka D."/>
            <person name="Fukushima K."/>
        </authorList>
    </citation>
    <scope>NUCLEOTIDE SEQUENCE</scope>
    <source>
        <strain evidence="4">TY812</strain>
    </source>
</reference>
<dbReference type="PANTHER" id="PTHR46889:SF5">
    <property type="entry name" value="INTEGRASE PROTEIN"/>
    <property type="match status" value="1"/>
</dbReference>
<accession>A0AAJ1SA83</accession>
<dbReference type="InterPro" id="IPR001584">
    <property type="entry name" value="Integrase_cat-core"/>
</dbReference>
<sequence length="431" mass="48037">MPSKYDPETRAKAVRLVREHREDYPSEWAAITAVSKRLGMNAETLRNWIRQQQVDDGDRDGVSSEAAAEIRALKRRNAELEQTIEILKAATFFLRAGERPAQPPLTATVCEFIAAHRDRFGVAPICRVLTEHDVPIAPRTFHAWAVRAPSKRALWDATITEILAGYYEPDEHGRRRPESLYGSLKMWAHLQREGIPVAKSTVERLMRKNGWQGVRRQKRVRTTIPDPEAVRPPDLVDRQFGVAAPNVLLVADFTYVKLVTGVFVYVAFVIDAYAGSIVGWEASASKHTRFVESALRQAAALRARQGHPVDGAIHHSDAGSQYTSVRFGETLSLSGIRPSVGSVGDAFDNALAETTIGLYKNECVRADSPFRRGPLNTVGDVEYITADYVAWYNQQRLMHRLGRIPPAEAEARYYSQLVTGRPAGSQKPEGA</sequence>
<evidence type="ECO:0000256" key="1">
    <source>
        <dbReference type="ARBA" id="ARBA00002286"/>
    </source>
</evidence>
<dbReference type="PROSITE" id="PS50994">
    <property type="entry name" value="INTEGRASE"/>
    <property type="match status" value="1"/>
</dbReference>
<dbReference type="InterPro" id="IPR036388">
    <property type="entry name" value="WH-like_DNA-bd_sf"/>
</dbReference>
<dbReference type="InterPro" id="IPR048020">
    <property type="entry name" value="Transpos_IS3"/>
</dbReference>
<dbReference type="PANTHER" id="PTHR46889">
    <property type="entry name" value="TRANSPOSASE INSF FOR INSERTION SEQUENCE IS3B-RELATED"/>
    <property type="match status" value="1"/>
</dbReference>
<dbReference type="RefSeq" id="WP_142283681.1">
    <property type="nucleotide sequence ID" value="NZ_JAUFSA010000006.1"/>
</dbReference>
<dbReference type="GO" id="GO:0015074">
    <property type="term" value="P:DNA integration"/>
    <property type="evidence" value="ECO:0007669"/>
    <property type="project" value="InterPro"/>
</dbReference>
<dbReference type="Gene3D" id="3.30.420.10">
    <property type="entry name" value="Ribonuclease H-like superfamily/Ribonuclease H"/>
    <property type="match status" value="1"/>
</dbReference>
<dbReference type="EMBL" id="JAUFSA010000006">
    <property type="protein sequence ID" value="MDP7739555.1"/>
    <property type="molecule type" value="Genomic_DNA"/>
</dbReference>
<protein>
    <submittedName>
        <fullName evidence="4">IS3-like element ISMysp3 family transposase</fullName>
    </submittedName>
</protein>
<dbReference type="SUPFAM" id="SSF46689">
    <property type="entry name" value="Homeodomain-like"/>
    <property type="match status" value="1"/>
</dbReference>
<dbReference type="EMBL" id="JAUFSA010000007">
    <property type="protein sequence ID" value="MDP7739699.1"/>
    <property type="molecule type" value="Genomic_DNA"/>
</dbReference>
<comment type="caution">
    <text evidence="4">The sequence shown here is derived from an EMBL/GenBank/DDBJ whole genome shotgun (WGS) entry which is preliminary data.</text>
</comment>
<dbReference type="InterPro" id="IPR009057">
    <property type="entry name" value="Homeodomain-like_sf"/>
</dbReference>